<dbReference type="Gene3D" id="2.60.40.10">
    <property type="entry name" value="Immunoglobulins"/>
    <property type="match status" value="1"/>
</dbReference>
<dbReference type="AlphaFoldDB" id="A0A0N4UU70"/>
<organism evidence="1">
    <name type="scientific">Enterobius vermicularis</name>
    <name type="common">Human pinworm</name>
    <dbReference type="NCBI Taxonomy" id="51028"/>
    <lineage>
        <taxon>Eukaryota</taxon>
        <taxon>Metazoa</taxon>
        <taxon>Ecdysozoa</taxon>
        <taxon>Nematoda</taxon>
        <taxon>Chromadorea</taxon>
        <taxon>Rhabditida</taxon>
        <taxon>Spirurina</taxon>
        <taxon>Oxyuridomorpha</taxon>
        <taxon>Oxyuroidea</taxon>
        <taxon>Oxyuridae</taxon>
        <taxon>Enterobius</taxon>
    </lineage>
</organism>
<evidence type="ECO:0000313" key="1">
    <source>
        <dbReference type="WBParaSite" id="EVEC_0000091301-mRNA-1"/>
    </source>
</evidence>
<name>A0A0N4UU70_ENTVE</name>
<accession>A0A0N4UU70</accession>
<proteinExistence type="predicted"/>
<dbReference type="SUPFAM" id="SSF48726">
    <property type="entry name" value="Immunoglobulin"/>
    <property type="match status" value="1"/>
</dbReference>
<dbReference type="InterPro" id="IPR013783">
    <property type="entry name" value="Ig-like_fold"/>
</dbReference>
<protein>
    <submittedName>
        <fullName evidence="1">Ig-like domain-containing protein</fullName>
    </submittedName>
</protein>
<reference evidence="1" key="1">
    <citation type="submission" date="2017-02" db="UniProtKB">
        <authorList>
            <consortium name="WormBaseParasite"/>
        </authorList>
    </citation>
    <scope>IDENTIFICATION</scope>
</reference>
<dbReference type="WBParaSite" id="EVEC_0000091301-mRNA-1">
    <property type="protein sequence ID" value="EVEC_0000091301-mRNA-1"/>
    <property type="gene ID" value="EVEC_0000091301"/>
</dbReference>
<sequence>LQEVYSDPSKQWWISDRRFQVLKPFYKLQIAVALPQDSGVYQCRLETDPLFSLKASTASVELLVIVGQLTS</sequence>
<dbReference type="InterPro" id="IPR036179">
    <property type="entry name" value="Ig-like_dom_sf"/>
</dbReference>